<sequence>MPEETYMTGQIADVYEYNGNRYNIVAIKGTMNFDIHELGFDPVPIHTACWRGYHCIYNITEEGLFLKDLFVNDRNGSYPPVNGVEPEEDRFDGKVYYGINIPVKFDGGIIIGNDFLTRYYIHMGFQRVYAYKTVYELIFKEGLITKKTDLSKRAALIRTEIDEKGIDRANISKFVEESFSLDYEDKWTVY</sequence>
<dbReference type="eggNOG" id="ENOG50334BM">
    <property type="taxonomic scope" value="Bacteria"/>
</dbReference>
<gene>
    <name evidence="1" type="ORF">CLOBOL_00399</name>
</gene>
<reference evidence="1 2" key="2">
    <citation type="submission" date="2007-09" db="EMBL/GenBank/DDBJ databases">
        <title>Draft genome sequence of Clostridium bolteae (ATCC BAA-613).</title>
        <authorList>
            <person name="Sudarsanam P."/>
            <person name="Ley R."/>
            <person name="Guruge J."/>
            <person name="Turnbaugh P.J."/>
            <person name="Mahowald M."/>
            <person name="Liep D."/>
            <person name="Gordon J."/>
        </authorList>
    </citation>
    <scope>NUCLEOTIDE SEQUENCE [LARGE SCALE GENOMIC DNA]</scope>
    <source>
        <strain evidence="2">ATCC BAA-613 / DSM 15670 / CCUG 46953 / JCM 12243 / WAL 16351</strain>
    </source>
</reference>
<comment type="caution">
    <text evidence="1">The sequence shown here is derived from an EMBL/GenBank/DDBJ whole genome shotgun (WGS) entry which is preliminary data.</text>
</comment>
<dbReference type="EMBL" id="ABCC02000009">
    <property type="protein sequence ID" value="EDP18964.1"/>
    <property type="molecule type" value="Genomic_DNA"/>
</dbReference>
<reference evidence="1 2" key="1">
    <citation type="submission" date="2007-08" db="EMBL/GenBank/DDBJ databases">
        <authorList>
            <person name="Fulton L."/>
            <person name="Clifton S."/>
            <person name="Fulton B."/>
            <person name="Xu J."/>
            <person name="Minx P."/>
            <person name="Pepin K.H."/>
            <person name="Johnson M."/>
            <person name="Thiruvilangam P."/>
            <person name="Bhonagiri V."/>
            <person name="Nash W.E."/>
            <person name="Mardis E.R."/>
            <person name="Wilson R.K."/>
        </authorList>
    </citation>
    <scope>NUCLEOTIDE SEQUENCE [LARGE SCALE GENOMIC DNA]</scope>
    <source>
        <strain evidence="2">ATCC BAA-613 / DSM 15670 / CCUG 46953 / JCM 12243 / WAL 16351</strain>
    </source>
</reference>
<dbReference type="HOGENOM" id="CLU_116224_0_0_9"/>
<dbReference type="PaxDb" id="411902-CLOBOL_00399"/>
<evidence type="ECO:0000313" key="2">
    <source>
        <dbReference type="Proteomes" id="UP000005396"/>
    </source>
</evidence>
<accession>A8RHF3</accession>
<name>A8RHF3_ENTBW</name>
<dbReference type="Proteomes" id="UP000005396">
    <property type="component" value="Unassembled WGS sequence"/>
</dbReference>
<organism evidence="1 2">
    <name type="scientific">Enterocloster bolteae (strain ATCC BAA-613 / DSM 15670 / CCUG 46953 / JCM 12243 / WAL 16351)</name>
    <name type="common">Clostridium bolteae</name>
    <dbReference type="NCBI Taxonomy" id="411902"/>
    <lineage>
        <taxon>Bacteria</taxon>
        <taxon>Bacillati</taxon>
        <taxon>Bacillota</taxon>
        <taxon>Clostridia</taxon>
        <taxon>Lachnospirales</taxon>
        <taxon>Lachnospiraceae</taxon>
        <taxon>Enterocloster</taxon>
    </lineage>
</organism>
<dbReference type="AlphaFoldDB" id="A8RHF3"/>
<protein>
    <submittedName>
        <fullName evidence="1">Uncharacterized protein</fullName>
    </submittedName>
</protein>
<proteinExistence type="predicted"/>
<evidence type="ECO:0000313" key="1">
    <source>
        <dbReference type="EMBL" id="EDP18964.1"/>
    </source>
</evidence>